<accession>A0AA37TG18</accession>
<evidence type="ECO:0000256" key="3">
    <source>
        <dbReference type="ARBA" id="ARBA00022723"/>
    </source>
</evidence>
<evidence type="ECO:0000256" key="4">
    <source>
        <dbReference type="ARBA" id="ARBA00022982"/>
    </source>
</evidence>
<name>A0AA37TG18_9HYPH</name>
<sequence length="182" mass="19592">MRFGEARSVLVASLLPVPPGSARKKAVAPAAGRIKPEQRTSTSRNARVLIAIEPAWLKRKFMRSFVLGAVLAALIPLSAQAQEAGDAAAGEKAFAPCKACHNFQKNGVGPDLKGVVGRKAGTYEGYNYSAALKNSGLTWDEATLHEWLKNPKAKVPGNKMIFQGYPDDKKINDVIAYLKTQS</sequence>
<evidence type="ECO:0000256" key="6">
    <source>
        <dbReference type="PROSITE-ProRule" id="PRU00433"/>
    </source>
</evidence>
<evidence type="ECO:0000259" key="7">
    <source>
        <dbReference type="PROSITE" id="PS51007"/>
    </source>
</evidence>
<dbReference type="SUPFAM" id="SSF46626">
    <property type="entry name" value="Cytochrome c"/>
    <property type="match status" value="1"/>
</dbReference>
<evidence type="ECO:0000256" key="5">
    <source>
        <dbReference type="ARBA" id="ARBA00023004"/>
    </source>
</evidence>
<evidence type="ECO:0000313" key="8">
    <source>
        <dbReference type="EMBL" id="GLS68043.1"/>
    </source>
</evidence>
<dbReference type="Gene3D" id="1.10.760.10">
    <property type="entry name" value="Cytochrome c-like domain"/>
    <property type="match status" value="1"/>
</dbReference>
<dbReference type="PRINTS" id="PR00604">
    <property type="entry name" value="CYTCHRMECIAB"/>
</dbReference>
<dbReference type="GO" id="GO:0009055">
    <property type="term" value="F:electron transfer activity"/>
    <property type="evidence" value="ECO:0007669"/>
    <property type="project" value="InterPro"/>
</dbReference>
<dbReference type="PROSITE" id="PS51007">
    <property type="entry name" value="CYTC"/>
    <property type="match status" value="1"/>
</dbReference>
<evidence type="ECO:0000256" key="2">
    <source>
        <dbReference type="ARBA" id="ARBA00022617"/>
    </source>
</evidence>
<dbReference type="Pfam" id="PF00034">
    <property type="entry name" value="Cytochrom_C"/>
    <property type="match status" value="1"/>
</dbReference>
<dbReference type="InterPro" id="IPR036909">
    <property type="entry name" value="Cyt_c-like_dom_sf"/>
</dbReference>
<dbReference type="GO" id="GO:0020037">
    <property type="term" value="F:heme binding"/>
    <property type="evidence" value="ECO:0007669"/>
    <property type="project" value="InterPro"/>
</dbReference>
<keyword evidence="9" id="KW-1185">Reference proteome</keyword>
<evidence type="ECO:0000313" key="9">
    <source>
        <dbReference type="Proteomes" id="UP001157440"/>
    </source>
</evidence>
<keyword evidence="2 6" id="KW-0349">Heme</keyword>
<proteinExistence type="predicted"/>
<keyword evidence="3 6" id="KW-0479">Metal-binding</keyword>
<protein>
    <recommendedName>
        <fullName evidence="7">Cytochrome c domain-containing protein</fullName>
    </recommendedName>
</protein>
<reference evidence="9" key="1">
    <citation type="journal article" date="2019" name="Int. J. Syst. Evol. Microbiol.">
        <title>The Global Catalogue of Microorganisms (GCM) 10K type strain sequencing project: providing services to taxonomists for standard genome sequencing and annotation.</title>
        <authorList>
            <consortium name="The Broad Institute Genomics Platform"/>
            <consortium name="The Broad Institute Genome Sequencing Center for Infectious Disease"/>
            <person name="Wu L."/>
            <person name="Ma J."/>
        </authorList>
    </citation>
    <scope>NUCLEOTIDE SEQUENCE [LARGE SCALE GENOMIC DNA]</scope>
    <source>
        <strain evidence="9">NBRC 103632</strain>
    </source>
</reference>
<evidence type="ECO:0000256" key="1">
    <source>
        <dbReference type="ARBA" id="ARBA00022448"/>
    </source>
</evidence>
<dbReference type="PANTHER" id="PTHR11961">
    <property type="entry name" value="CYTOCHROME C"/>
    <property type="match status" value="1"/>
</dbReference>
<keyword evidence="1" id="KW-0813">Transport</keyword>
<comment type="caution">
    <text evidence="8">The sequence shown here is derived from an EMBL/GenBank/DDBJ whole genome shotgun (WGS) entry which is preliminary data.</text>
</comment>
<dbReference type="EMBL" id="BSPL01000002">
    <property type="protein sequence ID" value="GLS68043.1"/>
    <property type="molecule type" value="Genomic_DNA"/>
</dbReference>
<keyword evidence="4" id="KW-0249">Electron transport</keyword>
<feature type="domain" description="Cytochrome c" evidence="7">
    <location>
        <begin position="85"/>
        <end position="182"/>
    </location>
</feature>
<gene>
    <name evidence="8" type="ORF">GCM10007890_00540</name>
</gene>
<dbReference type="InterPro" id="IPR002327">
    <property type="entry name" value="Cyt_c_1A/1B"/>
</dbReference>
<dbReference type="InterPro" id="IPR009056">
    <property type="entry name" value="Cyt_c-like_dom"/>
</dbReference>
<keyword evidence="5 6" id="KW-0408">Iron</keyword>
<dbReference type="Proteomes" id="UP001157440">
    <property type="component" value="Unassembled WGS sequence"/>
</dbReference>
<dbReference type="AlphaFoldDB" id="A0AA37TG18"/>
<dbReference type="GO" id="GO:0046872">
    <property type="term" value="F:metal ion binding"/>
    <property type="evidence" value="ECO:0007669"/>
    <property type="project" value="UniProtKB-KW"/>
</dbReference>
<organism evidence="8 9">
    <name type="scientific">Methylobacterium tardum</name>
    <dbReference type="NCBI Taxonomy" id="374432"/>
    <lineage>
        <taxon>Bacteria</taxon>
        <taxon>Pseudomonadati</taxon>
        <taxon>Pseudomonadota</taxon>
        <taxon>Alphaproteobacteria</taxon>
        <taxon>Hyphomicrobiales</taxon>
        <taxon>Methylobacteriaceae</taxon>
        <taxon>Methylobacterium</taxon>
    </lineage>
</organism>